<dbReference type="Gene3D" id="1.10.620.20">
    <property type="entry name" value="Ribonucleotide Reductase, subunit A"/>
    <property type="match status" value="1"/>
</dbReference>
<evidence type="ECO:0000256" key="2">
    <source>
        <dbReference type="ARBA" id="ARBA00023033"/>
    </source>
</evidence>
<geneLocation type="plasmid" evidence="4">
    <name>I</name>
</geneLocation>
<dbReference type="SUPFAM" id="SSF47240">
    <property type="entry name" value="Ferritin-like"/>
    <property type="match status" value="1"/>
</dbReference>
<dbReference type="InterPro" id="IPR003430">
    <property type="entry name" value="Phenol_Hydrox"/>
</dbReference>
<dbReference type="GO" id="GO:0004497">
    <property type="term" value="F:monooxygenase activity"/>
    <property type="evidence" value="ECO:0007669"/>
    <property type="project" value="UniProtKB-KW"/>
</dbReference>
<dbReference type="InterPro" id="IPR012348">
    <property type="entry name" value="RNR-like"/>
</dbReference>
<evidence type="ECO:0000313" key="3">
    <source>
        <dbReference type="EMBL" id="SOZ74798.1"/>
    </source>
</evidence>
<reference evidence="4 5" key="1">
    <citation type="submission" date="2018-01" db="EMBL/GenBank/DDBJ databases">
        <authorList>
            <person name="Gaut B.S."/>
            <person name="Morton B.R."/>
            <person name="Clegg M.T."/>
            <person name="Duvall M.R."/>
        </authorList>
    </citation>
    <scope>NUCLEOTIDE SEQUENCE [LARGE SCALE GENOMIC DNA]</scope>
    <source>
        <strain evidence="4">Cupriavidus taiwanensis STM 8555</strain>
        <plasmid evidence="4">I</plasmid>
        <plasmid evidence="5">Plasmid cbm2613_p</plasmid>
    </source>
</reference>
<accession>A0A375EDF1</accession>
<dbReference type="Proteomes" id="UP000256952">
    <property type="component" value="Plasmid CBM2613_p"/>
</dbReference>
<evidence type="ECO:0000256" key="1">
    <source>
        <dbReference type="ARBA" id="ARBA00023002"/>
    </source>
</evidence>
<keyword evidence="2" id="KW-0503">Monooxygenase</keyword>
<dbReference type="AlphaFoldDB" id="A0A375EDF1"/>
<gene>
    <name evidence="4" type="ORF">CBM2612_P0600</name>
    <name evidence="3" type="ORF">CBM2613_P60140</name>
</gene>
<dbReference type="EMBL" id="LT976981">
    <property type="protein sequence ID" value="SOZ74798.1"/>
    <property type="molecule type" value="Genomic_DNA"/>
</dbReference>
<dbReference type="Pfam" id="PF02332">
    <property type="entry name" value="Phenol_Hydrox"/>
    <property type="match status" value="1"/>
</dbReference>
<keyword evidence="3" id="KW-0614">Plasmid</keyword>
<dbReference type="InterPro" id="IPR009078">
    <property type="entry name" value="Ferritin-like_SF"/>
</dbReference>
<proteinExistence type="predicted"/>
<organism evidence="3 5">
    <name type="scientific">Cupriavidus taiwanensis</name>
    <dbReference type="NCBI Taxonomy" id="164546"/>
    <lineage>
        <taxon>Bacteria</taxon>
        <taxon>Pseudomonadati</taxon>
        <taxon>Pseudomonadota</taxon>
        <taxon>Betaproteobacteria</taxon>
        <taxon>Burkholderiales</taxon>
        <taxon>Burkholderiaceae</taxon>
        <taxon>Cupriavidus</taxon>
    </lineage>
</organism>
<evidence type="ECO:0000313" key="4">
    <source>
        <dbReference type="EMBL" id="SPD49255.1"/>
    </source>
</evidence>
<geneLocation type="plasmid" evidence="5">
    <name>cbm2613_p</name>
</geneLocation>
<dbReference type="EMBL" id="LT984809">
    <property type="protein sequence ID" value="SPD49255.1"/>
    <property type="molecule type" value="Genomic_DNA"/>
</dbReference>
<name>A0A375EDF1_9BURK</name>
<protein>
    <submittedName>
        <fullName evidence="3">Uncharacterized protein</fullName>
    </submittedName>
</protein>
<sequence length="70" mass="8820">MRRKKVPAPCGFPYDTYEGIKIHDWDKWKDPFRPTMDAYWKYQVRRVHARAEFLQRACVQRWNDKWFWRG</sequence>
<reference evidence="3" key="2">
    <citation type="submission" date="2018-01" db="EMBL/GenBank/DDBJ databases">
        <authorList>
            <person name="Clerissi C."/>
        </authorList>
    </citation>
    <scope>NUCLEOTIDE SEQUENCE</scope>
    <source>
        <strain evidence="3">Cupriavidus taiwanensis STM 8556</strain>
        <plasmid evidence="3">CBM2613_p</plasmid>
    </source>
</reference>
<evidence type="ECO:0000313" key="5">
    <source>
        <dbReference type="Proteomes" id="UP000256952"/>
    </source>
</evidence>
<geneLocation type="plasmid" evidence="3">
    <name>CBM2613_p</name>
</geneLocation>
<keyword evidence="1" id="KW-0560">Oxidoreductase</keyword>